<proteinExistence type="predicted"/>
<keyword evidence="2" id="KW-1185">Reference proteome</keyword>
<protein>
    <submittedName>
        <fullName evidence="1">Uncharacterized protein</fullName>
    </submittedName>
</protein>
<name>A0ACB9IGE6_9ASTR</name>
<dbReference type="EMBL" id="CM042025">
    <property type="protein sequence ID" value="KAI3806560.1"/>
    <property type="molecule type" value="Genomic_DNA"/>
</dbReference>
<reference evidence="2" key="1">
    <citation type="journal article" date="2022" name="Mol. Ecol. Resour.">
        <title>The genomes of chicory, endive, great burdock and yacon provide insights into Asteraceae palaeo-polyploidization history and plant inulin production.</title>
        <authorList>
            <person name="Fan W."/>
            <person name="Wang S."/>
            <person name="Wang H."/>
            <person name="Wang A."/>
            <person name="Jiang F."/>
            <person name="Liu H."/>
            <person name="Zhao H."/>
            <person name="Xu D."/>
            <person name="Zhang Y."/>
        </authorList>
    </citation>
    <scope>NUCLEOTIDE SEQUENCE [LARGE SCALE GENOMIC DNA]</scope>
    <source>
        <strain evidence="2">cv. Yunnan</strain>
    </source>
</reference>
<evidence type="ECO:0000313" key="2">
    <source>
        <dbReference type="Proteomes" id="UP001056120"/>
    </source>
</evidence>
<organism evidence="1 2">
    <name type="scientific">Smallanthus sonchifolius</name>
    <dbReference type="NCBI Taxonomy" id="185202"/>
    <lineage>
        <taxon>Eukaryota</taxon>
        <taxon>Viridiplantae</taxon>
        <taxon>Streptophyta</taxon>
        <taxon>Embryophyta</taxon>
        <taxon>Tracheophyta</taxon>
        <taxon>Spermatophyta</taxon>
        <taxon>Magnoliopsida</taxon>
        <taxon>eudicotyledons</taxon>
        <taxon>Gunneridae</taxon>
        <taxon>Pentapetalae</taxon>
        <taxon>asterids</taxon>
        <taxon>campanulids</taxon>
        <taxon>Asterales</taxon>
        <taxon>Asteraceae</taxon>
        <taxon>Asteroideae</taxon>
        <taxon>Heliantheae alliance</taxon>
        <taxon>Millerieae</taxon>
        <taxon>Smallanthus</taxon>
    </lineage>
</organism>
<reference evidence="1 2" key="2">
    <citation type="journal article" date="2022" name="Mol. Ecol. Resour.">
        <title>The genomes of chicory, endive, great burdock and yacon provide insights into Asteraceae paleo-polyploidization history and plant inulin production.</title>
        <authorList>
            <person name="Fan W."/>
            <person name="Wang S."/>
            <person name="Wang H."/>
            <person name="Wang A."/>
            <person name="Jiang F."/>
            <person name="Liu H."/>
            <person name="Zhao H."/>
            <person name="Xu D."/>
            <person name="Zhang Y."/>
        </authorList>
    </citation>
    <scope>NUCLEOTIDE SEQUENCE [LARGE SCALE GENOMIC DNA]</scope>
    <source>
        <strain evidence="2">cv. Yunnan</strain>
        <tissue evidence="1">Leaves</tissue>
    </source>
</reference>
<sequence>MQNRNNNDGSRTVDYIKWRPMADSNGVGGTDFYTRFEVTFVISPSPPSSLLFSSLMTNEFTHSYLIISR</sequence>
<accession>A0ACB9IGE6</accession>
<evidence type="ECO:0000313" key="1">
    <source>
        <dbReference type="EMBL" id="KAI3806560.1"/>
    </source>
</evidence>
<gene>
    <name evidence="1" type="ORF">L1987_22469</name>
</gene>
<comment type="caution">
    <text evidence="1">The sequence shown here is derived from an EMBL/GenBank/DDBJ whole genome shotgun (WGS) entry which is preliminary data.</text>
</comment>
<dbReference type="Proteomes" id="UP001056120">
    <property type="component" value="Linkage Group LG08"/>
</dbReference>